<feature type="region of interest" description="Disordered" evidence="1">
    <location>
        <begin position="216"/>
        <end position="260"/>
    </location>
</feature>
<dbReference type="Gene3D" id="1.10.472.10">
    <property type="entry name" value="Cyclin-like"/>
    <property type="match status" value="1"/>
</dbReference>
<proteinExistence type="predicted"/>
<gene>
    <name evidence="2" type="ORF">FCALED_LOCUS544</name>
</gene>
<dbReference type="OrthoDB" id="10250320at2759"/>
<dbReference type="AlphaFoldDB" id="A0A9N8VB02"/>
<evidence type="ECO:0000313" key="2">
    <source>
        <dbReference type="EMBL" id="CAG8441147.1"/>
    </source>
</evidence>
<comment type="caution">
    <text evidence="2">The sequence shown here is derived from an EMBL/GenBank/DDBJ whole genome shotgun (WGS) entry which is preliminary data.</text>
</comment>
<dbReference type="CDD" id="cd20557">
    <property type="entry name" value="CYCLIN_ScPCL1-like"/>
    <property type="match status" value="1"/>
</dbReference>
<protein>
    <submittedName>
        <fullName evidence="2">2434_t:CDS:1</fullName>
    </submittedName>
</protein>
<feature type="compositionally biased region" description="Basic residues" evidence="1">
    <location>
        <begin position="251"/>
        <end position="260"/>
    </location>
</feature>
<reference evidence="2" key="1">
    <citation type="submission" date="2021-06" db="EMBL/GenBank/DDBJ databases">
        <authorList>
            <person name="Kallberg Y."/>
            <person name="Tangrot J."/>
            <person name="Rosling A."/>
        </authorList>
    </citation>
    <scope>NUCLEOTIDE SEQUENCE</scope>
    <source>
        <strain evidence="2">UK204</strain>
    </source>
</reference>
<name>A0A9N8VB02_9GLOM</name>
<accession>A0A9N8VB02</accession>
<sequence length="324" mass="35833">MTCIYKYNDTAATSSTNTTAPLSQTAATHIVDNVDVSEEDIPCGVSTEYRPYRPLPSVITDFIAESMCGILETHQPPRYLSWNFVPLPELVFFVERVTLRAKVDVYTALVALILVSRLKKRLPRNAHGEYGTCHKIFISAILVASKEFMTRQTLQNNEAESQRFYPSAPVTCRATSSSSPITSATESIPSLSSDPSLCLSDSPSEFVQSLSNNILSTTPSSTVSSLSSSSSISEDEMLPGTPPPASPPSTQHHRGKRRRQSIINKKLAEVSGIYTLEEVNQMEKSFIKLLGSNNIWVDENDVRNFLEKNKYALGICERSIERNS</sequence>
<organism evidence="2 3">
    <name type="scientific">Funneliformis caledonium</name>
    <dbReference type="NCBI Taxonomy" id="1117310"/>
    <lineage>
        <taxon>Eukaryota</taxon>
        <taxon>Fungi</taxon>
        <taxon>Fungi incertae sedis</taxon>
        <taxon>Mucoromycota</taxon>
        <taxon>Glomeromycotina</taxon>
        <taxon>Glomeromycetes</taxon>
        <taxon>Glomerales</taxon>
        <taxon>Glomeraceae</taxon>
        <taxon>Funneliformis</taxon>
    </lineage>
</organism>
<evidence type="ECO:0000256" key="1">
    <source>
        <dbReference type="SAM" id="MobiDB-lite"/>
    </source>
</evidence>
<dbReference type="EMBL" id="CAJVPQ010000053">
    <property type="protein sequence ID" value="CAG8441147.1"/>
    <property type="molecule type" value="Genomic_DNA"/>
</dbReference>
<dbReference type="Proteomes" id="UP000789570">
    <property type="component" value="Unassembled WGS sequence"/>
</dbReference>
<keyword evidence="3" id="KW-1185">Reference proteome</keyword>
<feature type="region of interest" description="Disordered" evidence="1">
    <location>
        <begin position="175"/>
        <end position="196"/>
    </location>
</feature>
<evidence type="ECO:0000313" key="3">
    <source>
        <dbReference type="Proteomes" id="UP000789570"/>
    </source>
</evidence>
<feature type="compositionally biased region" description="Low complexity" evidence="1">
    <location>
        <begin position="216"/>
        <end position="232"/>
    </location>
</feature>